<organism evidence="3 4">
    <name type="scientific">Geodia barretti</name>
    <name type="common">Barrett's horny sponge</name>
    <dbReference type="NCBI Taxonomy" id="519541"/>
    <lineage>
        <taxon>Eukaryota</taxon>
        <taxon>Metazoa</taxon>
        <taxon>Porifera</taxon>
        <taxon>Demospongiae</taxon>
        <taxon>Heteroscleromorpha</taxon>
        <taxon>Tetractinellida</taxon>
        <taxon>Astrophorina</taxon>
        <taxon>Geodiidae</taxon>
        <taxon>Geodia</taxon>
    </lineage>
</organism>
<protein>
    <submittedName>
        <fullName evidence="3">Molybdenum cofactor sulfurase</fullName>
    </submittedName>
</protein>
<dbReference type="Pfam" id="PF03476">
    <property type="entry name" value="MOSC_N"/>
    <property type="match status" value="1"/>
</dbReference>
<evidence type="ECO:0000313" key="4">
    <source>
        <dbReference type="Proteomes" id="UP001174909"/>
    </source>
</evidence>
<keyword evidence="4" id="KW-1185">Reference proteome</keyword>
<gene>
    <name evidence="3" type="ORF">GBAR_LOCUS1862</name>
</gene>
<dbReference type="InterPro" id="IPR005303">
    <property type="entry name" value="MOCOS_middle"/>
</dbReference>
<dbReference type="GO" id="GO:0030151">
    <property type="term" value="F:molybdenum ion binding"/>
    <property type="evidence" value="ECO:0007669"/>
    <property type="project" value="InterPro"/>
</dbReference>
<dbReference type="SUPFAM" id="SSF53383">
    <property type="entry name" value="PLP-dependent transferases"/>
    <property type="match status" value="1"/>
</dbReference>
<proteinExistence type="predicted"/>
<dbReference type="PROSITE" id="PS51340">
    <property type="entry name" value="MOSC"/>
    <property type="match status" value="1"/>
</dbReference>
<dbReference type="Pfam" id="PF03473">
    <property type="entry name" value="MOSC"/>
    <property type="match status" value="1"/>
</dbReference>
<evidence type="ECO:0000256" key="1">
    <source>
        <dbReference type="ARBA" id="ARBA00023150"/>
    </source>
</evidence>
<dbReference type="SUPFAM" id="SSF50800">
    <property type="entry name" value="PK beta-barrel domain-like"/>
    <property type="match status" value="1"/>
</dbReference>
<dbReference type="Proteomes" id="UP001174909">
    <property type="component" value="Unassembled WGS sequence"/>
</dbReference>
<dbReference type="AlphaFoldDB" id="A0AA35QZ89"/>
<evidence type="ECO:0000313" key="3">
    <source>
        <dbReference type="EMBL" id="CAI7996370.1"/>
    </source>
</evidence>
<reference evidence="3" key="1">
    <citation type="submission" date="2023-03" db="EMBL/GenBank/DDBJ databases">
        <authorList>
            <person name="Steffen K."/>
            <person name="Cardenas P."/>
        </authorList>
    </citation>
    <scope>NUCLEOTIDE SEQUENCE</scope>
</reference>
<dbReference type="GO" id="GO:0030170">
    <property type="term" value="F:pyridoxal phosphate binding"/>
    <property type="evidence" value="ECO:0007669"/>
    <property type="project" value="InterPro"/>
</dbReference>
<feature type="domain" description="MOSC" evidence="2">
    <location>
        <begin position="448"/>
        <end position="609"/>
    </location>
</feature>
<dbReference type="Pfam" id="PF00266">
    <property type="entry name" value="Aminotran_5"/>
    <property type="match status" value="1"/>
</dbReference>
<dbReference type="Gene3D" id="3.90.1150.10">
    <property type="entry name" value="Aspartate Aminotransferase, domain 1"/>
    <property type="match status" value="1"/>
</dbReference>
<name>A0AA35QZ89_GEOBA</name>
<evidence type="ECO:0000259" key="2">
    <source>
        <dbReference type="PROSITE" id="PS51340"/>
    </source>
</evidence>
<accession>A0AA35QZ89</accession>
<keyword evidence="1" id="KW-0501">Molybdenum cofactor biosynthesis</keyword>
<dbReference type="PANTHER" id="PTHR14237:SF80">
    <property type="entry name" value="MOLYBDENUM COFACTOR SULFURASE"/>
    <property type="match status" value="1"/>
</dbReference>
<dbReference type="PANTHER" id="PTHR14237">
    <property type="entry name" value="MOLYBDOPTERIN COFACTOR SULFURASE MOSC"/>
    <property type="match status" value="1"/>
</dbReference>
<dbReference type="InterPro" id="IPR005302">
    <property type="entry name" value="MoCF_Sase_C"/>
</dbReference>
<feature type="non-terminal residue" evidence="3">
    <location>
        <position position="1"/>
    </location>
</feature>
<comment type="caution">
    <text evidence="3">The sequence shown here is derived from an EMBL/GenBank/DDBJ whole genome shotgun (WGS) entry which is preliminary data.</text>
</comment>
<dbReference type="SUPFAM" id="SSF141673">
    <property type="entry name" value="MOSC N-terminal domain-like"/>
    <property type="match status" value="1"/>
</dbReference>
<dbReference type="GO" id="GO:0008265">
    <property type="term" value="F:molybdenum cofactor sulfurtransferase activity"/>
    <property type="evidence" value="ECO:0007669"/>
    <property type="project" value="TreeGrafter"/>
</dbReference>
<dbReference type="InterPro" id="IPR015424">
    <property type="entry name" value="PyrdxlP-dep_Trfase"/>
</dbReference>
<dbReference type="GO" id="GO:0006777">
    <property type="term" value="P:Mo-molybdopterin cofactor biosynthetic process"/>
    <property type="evidence" value="ECO:0007669"/>
    <property type="project" value="UniProtKB-KW"/>
</dbReference>
<dbReference type="InterPro" id="IPR011037">
    <property type="entry name" value="Pyrv_Knase-like_insert_dom_sf"/>
</dbReference>
<dbReference type="InterPro" id="IPR000192">
    <property type="entry name" value="Aminotrans_V_dom"/>
</dbReference>
<dbReference type="InterPro" id="IPR015422">
    <property type="entry name" value="PyrdxlP-dep_Trfase_small"/>
</dbReference>
<sequence length="609" mass="66902">SHKVFGFPTGLGALLVRRDSAPLLFKRYYGGGTVFGTVSRSGLHLPRSDLHERLEDGTIPFLEILALEHGFQTLSKLAGPMTGIADRTFTLAKYVHDKLSVMKHYNGAPLCIIYCHENFTDPSKQGGIVNFNLLRPDGKFVGYSEVSNLASVHDIHLRTGCFCNTGACMNYLHLDTSLILNHLEAGHICGDSMDIINGKPTGSVRVSFGYMSTLKDAKTFVSFVESNFQHSTETSSDDLIDRPSTNFIGRKTDDVIVKECGDVGDGRGLEVETVEKRGREGRWIKVGDKVAIVSSNTTIGTACKTYKLDSIRLYPVKSCGSLEVSEWLIGGCGLLYDREWVVLSEHRACLSQKQEPRLSLVLPFLTPHSQHLELRFQGKASLKVSLARGGTEEGSNQTRRQGRDFSLSSGGAVCQMRVCGDKVTGTDCGEAAASWLTEALSRDCRLVRQTHQRTAKTPSSASGSGEAPLLSLANEAQYLLVTRASAEYLLSEISKRHTKQLLSLDDLVSRFRPNLVVSGNGMEPYEEDEWSEVTIGGQRFKVTGRCSRCRTICVDQTTGSRSSEPLQTLLRLRGSRATFGVYLTAQAFPPDFDDQCISVPQTLSTTTLW</sequence>
<dbReference type="EMBL" id="CASHTH010000268">
    <property type="protein sequence ID" value="CAI7996370.1"/>
    <property type="molecule type" value="Genomic_DNA"/>
</dbReference>